<evidence type="ECO:0000256" key="1">
    <source>
        <dbReference type="ARBA" id="ARBA00004651"/>
    </source>
</evidence>
<dbReference type="InterPro" id="IPR003004">
    <property type="entry name" value="GspF/PilC"/>
</dbReference>
<dbReference type="Gene3D" id="1.20.81.30">
    <property type="entry name" value="Type II secretion system (T2SS), domain F"/>
    <property type="match status" value="2"/>
</dbReference>
<dbReference type="InterPro" id="IPR018076">
    <property type="entry name" value="T2SS_GspF_dom"/>
</dbReference>
<evidence type="ECO:0000313" key="10">
    <source>
        <dbReference type="Proteomes" id="UP000545386"/>
    </source>
</evidence>
<comment type="similarity">
    <text evidence="2">Belongs to the GSP F family.</text>
</comment>
<evidence type="ECO:0000256" key="3">
    <source>
        <dbReference type="ARBA" id="ARBA00022475"/>
    </source>
</evidence>
<evidence type="ECO:0000256" key="4">
    <source>
        <dbReference type="ARBA" id="ARBA00022692"/>
    </source>
</evidence>
<name>A0A842HLG1_9BURK</name>
<keyword evidence="6 7" id="KW-0472">Membrane</keyword>
<dbReference type="Proteomes" id="UP000545386">
    <property type="component" value="Unassembled WGS sequence"/>
</dbReference>
<dbReference type="InterPro" id="IPR042094">
    <property type="entry name" value="T2SS_GspF_sf"/>
</dbReference>
<organism evidence="9 10">
    <name type="scientific">Pusillimonas minor</name>
    <dbReference type="NCBI Taxonomy" id="2697024"/>
    <lineage>
        <taxon>Bacteria</taxon>
        <taxon>Pseudomonadati</taxon>
        <taxon>Pseudomonadota</taxon>
        <taxon>Betaproteobacteria</taxon>
        <taxon>Burkholderiales</taxon>
        <taxon>Alcaligenaceae</taxon>
        <taxon>Pusillimonas</taxon>
    </lineage>
</organism>
<keyword evidence="10" id="KW-1185">Reference proteome</keyword>
<protein>
    <submittedName>
        <fullName evidence="9">Type II secretion system F family protein</fullName>
    </submittedName>
</protein>
<feature type="domain" description="Type II secretion system protein GspF" evidence="8">
    <location>
        <begin position="48"/>
        <end position="167"/>
    </location>
</feature>
<reference evidence="9 10" key="1">
    <citation type="submission" date="2020-08" db="EMBL/GenBank/DDBJ databases">
        <title>Paraeoetvoesia sp. YC-7-48 draft genome sequence.</title>
        <authorList>
            <person name="Yao L."/>
        </authorList>
    </citation>
    <scope>NUCLEOTIDE SEQUENCE [LARGE SCALE GENOMIC DNA]</scope>
    <source>
        <strain evidence="10">YC-7-48</strain>
    </source>
</reference>
<comment type="caution">
    <text evidence="9">The sequence shown here is derived from an EMBL/GenBank/DDBJ whole genome shotgun (WGS) entry which is preliminary data.</text>
</comment>
<dbReference type="PANTHER" id="PTHR30012:SF0">
    <property type="entry name" value="TYPE II SECRETION SYSTEM PROTEIN F-RELATED"/>
    <property type="match status" value="1"/>
</dbReference>
<evidence type="ECO:0000313" key="9">
    <source>
        <dbReference type="EMBL" id="MBC2768764.1"/>
    </source>
</evidence>
<gene>
    <name evidence="9" type="ORF">GTU67_02410</name>
</gene>
<evidence type="ECO:0000256" key="5">
    <source>
        <dbReference type="ARBA" id="ARBA00022989"/>
    </source>
</evidence>
<evidence type="ECO:0000259" key="8">
    <source>
        <dbReference type="Pfam" id="PF00482"/>
    </source>
</evidence>
<dbReference type="AlphaFoldDB" id="A0A842HLG1"/>
<dbReference type="PANTHER" id="PTHR30012">
    <property type="entry name" value="GENERAL SECRETION PATHWAY PROTEIN"/>
    <property type="match status" value="1"/>
</dbReference>
<keyword evidence="3" id="KW-1003">Cell membrane</keyword>
<feature type="transmembrane region" description="Helical" evidence="7">
    <location>
        <begin position="140"/>
        <end position="162"/>
    </location>
</feature>
<feature type="transmembrane region" description="Helical" evidence="7">
    <location>
        <begin position="347"/>
        <end position="369"/>
    </location>
</feature>
<keyword evidence="4 7" id="KW-0812">Transmembrane</keyword>
<dbReference type="GO" id="GO:0005886">
    <property type="term" value="C:plasma membrane"/>
    <property type="evidence" value="ECO:0007669"/>
    <property type="project" value="UniProtKB-SubCell"/>
</dbReference>
<comment type="subcellular location">
    <subcellularLocation>
        <location evidence="1">Cell membrane</location>
        <topology evidence="1">Multi-pass membrane protein</topology>
    </subcellularLocation>
</comment>
<dbReference type="EMBL" id="JACJUU010000001">
    <property type="protein sequence ID" value="MBC2768764.1"/>
    <property type="molecule type" value="Genomic_DNA"/>
</dbReference>
<sequence>MNDLVRYLNARARRKAFKREQRIDFYRAMYLYQRAGARKLETLRKLADTFGAHLSAGQRMANRMAALLGAKRPPFVPTIAKVAQTGILHSNLPLSEALREWLPSAECAILAAGESSGNLAQACQMAGKFARQQGGMWRQIIGAFAYPLFLILGLMGILYMIAGVVLPSMEITRTDTYSPLTQLTIFAAQSVHDYWLLAITVPILLAIGITLSLPRWCGGWRTKADRFAPWSFYRRIQGALFLYSFAVLQKSGLPLQGALAILASTATPYLKSRINAAMYGVRQGYNLGESFRHAGHEFPDWEALPVLESMSSQSGFADALIEYAENWLDDTTYFIEKYSKRANSIGTVWVLLWIALLMSTIFELISMSFR</sequence>
<dbReference type="RefSeq" id="WP_185778574.1">
    <property type="nucleotide sequence ID" value="NZ_JACJUU010000001.1"/>
</dbReference>
<evidence type="ECO:0000256" key="2">
    <source>
        <dbReference type="ARBA" id="ARBA00005745"/>
    </source>
</evidence>
<evidence type="ECO:0000256" key="7">
    <source>
        <dbReference type="SAM" id="Phobius"/>
    </source>
</evidence>
<evidence type="ECO:0000256" key="6">
    <source>
        <dbReference type="ARBA" id="ARBA00023136"/>
    </source>
</evidence>
<feature type="domain" description="Type II secretion system protein GspF" evidence="8">
    <location>
        <begin position="241"/>
        <end position="361"/>
    </location>
</feature>
<proteinExistence type="inferred from homology"/>
<keyword evidence="5 7" id="KW-1133">Transmembrane helix</keyword>
<dbReference type="Pfam" id="PF00482">
    <property type="entry name" value="T2SSF"/>
    <property type="match status" value="2"/>
</dbReference>
<feature type="transmembrane region" description="Helical" evidence="7">
    <location>
        <begin position="194"/>
        <end position="213"/>
    </location>
</feature>
<accession>A0A842HLG1</accession>